<dbReference type="EMBL" id="BAAAYR010000004">
    <property type="protein sequence ID" value="GAA3571368.1"/>
    <property type="molecule type" value="Genomic_DNA"/>
</dbReference>
<reference evidence="2" key="1">
    <citation type="journal article" date="2019" name="Int. J. Syst. Evol. Microbiol.">
        <title>The Global Catalogue of Microorganisms (GCM) 10K type strain sequencing project: providing services to taxonomists for standard genome sequencing and annotation.</title>
        <authorList>
            <consortium name="The Broad Institute Genomics Platform"/>
            <consortium name="The Broad Institute Genome Sequencing Center for Infectious Disease"/>
            <person name="Wu L."/>
            <person name="Ma J."/>
        </authorList>
    </citation>
    <scope>NUCLEOTIDE SEQUENCE [LARGE SCALE GENOMIC DNA]</scope>
    <source>
        <strain evidence="2">JCM 16540</strain>
    </source>
</reference>
<accession>A0ABP6XSK2</accession>
<proteinExistence type="predicted"/>
<comment type="caution">
    <text evidence="1">The sequence shown here is derived from an EMBL/GenBank/DDBJ whole genome shotgun (WGS) entry which is preliminary data.</text>
</comment>
<keyword evidence="2" id="KW-1185">Reference proteome</keyword>
<organism evidence="1 2">
    <name type="scientific">Microlunatus spumicola</name>
    <dbReference type="NCBI Taxonomy" id="81499"/>
    <lineage>
        <taxon>Bacteria</taxon>
        <taxon>Bacillati</taxon>
        <taxon>Actinomycetota</taxon>
        <taxon>Actinomycetes</taxon>
        <taxon>Propionibacteriales</taxon>
        <taxon>Propionibacteriaceae</taxon>
        <taxon>Microlunatus</taxon>
    </lineage>
</organism>
<evidence type="ECO:0000313" key="2">
    <source>
        <dbReference type="Proteomes" id="UP001500767"/>
    </source>
</evidence>
<gene>
    <name evidence="1" type="ORF">GCM10022197_29820</name>
</gene>
<sequence>MRESAWSRRIESVSLVTEDLPESQFTEQALTAFGRVLRRAEFTQHPQLLRRWPAVQVVSTVRAAVDHYQQGTFWPKLGGLIGITMNQGLQFDWGNAFLRNLRALGLPTFDLVDDPGAKYVGRVLMHAGMPTYCLNDYFDLIAERRRRIARLEPDAFVSWAGGQAAAGRLTSVDTPVRRFMRYGGEYAVDVTDRTFELIDVVSAGGDGSEVPLPDRFRLAAQRWALQERAQETSRGGAEASATLQPQLALDPYGQGVVLRLPPVPDSDGRATWVIRLGNRSERVAARATWPGKQEAPSLDVPVLAPERAASVSLLGYEQHQATITVVDDQAPILAFGEDGRFIPAGLPLPGMPVWLLFPGDQTALEITGHGHVAAEGNLSTGWMGWSLVLADLTGSTAIFASGSSRTVRLSSAVRILAGEPLKGLRSTSGFPVFPLRPRVELPAPSGSNASWTVDILDASLKQVASRQVTTSEEAETIWSTLPTHLVGSYTVRVRGPWGRGATRQLELLEGVTLRVTPAWRRMARGGLVPASATLALSPRVWASKERIEFGAQDLVDDVEIRTADGSGTYLLEPGHMSISYQDTTSPPTPTVNPVRLFTEDILDDPGTLMVHVGEAAEPVVFVRSNGRVLQQLIPGAARRGIYPFRLSQVTDTIRTNPYVSLSLDAEGVVAVAALQPRRLFSEVRVEGRSLLFEDCHETPGLTAAVYACRAPWRGAATLLIADGCAELPEHLLDAGPLLVSVVIDDPWVPAAIPSWPQVGSAILLPDEGSLRVEDEEEAVISAWLAGLSDLPTQVRDLSKLWIVLARRRNLALGERKPSVLEDCVARLQRQPAPALAAVPLSALEPADLPALLIRSGLLVHPGGVSDVVDPGADFTRPSSLIATARWVSALLRRAGDPTVLDALNDDAVTVCGTAFDELREGNDPTPRAGRFDENAAVYARLDDQARAYLRAGLRLVPKGLLDADSRVQASLQLLESRKHPLLKAVVTESHRRSAQIEALLSSLGDADGLAAFCARKHPTNQGGWRALSSLSLGFALVGRHAAHGRHQVNTWLGLHEGEWADLGSVAPDLVTIDLVLAELIVSRQAVRTAKDLQ</sequence>
<name>A0ABP6XSK2_9ACTN</name>
<dbReference type="Proteomes" id="UP001500767">
    <property type="component" value="Unassembled WGS sequence"/>
</dbReference>
<protein>
    <submittedName>
        <fullName evidence="1">Uncharacterized protein</fullName>
    </submittedName>
</protein>
<evidence type="ECO:0000313" key="1">
    <source>
        <dbReference type="EMBL" id="GAA3571368.1"/>
    </source>
</evidence>